<accession>F0RQS9</accession>
<dbReference type="KEGG" id="dpt:Deipr_2521"/>
<dbReference type="eggNOG" id="COG5534">
    <property type="taxonomic scope" value="Bacteria"/>
</dbReference>
<reference evidence="3" key="1">
    <citation type="submission" date="2011-02" db="EMBL/GenBank/DDBJ databases">
        <title>The complete sequence of plasmid3 of Deinococcus proteolyticus DSM 20540.</title>
        <authorList>
            <consortium name="US DOE Joint Genome Institute (JGI-PGF)"/>
            <person name="Lucas S."/>
            <person name="Copeland A."/>
            <person name="Lapidus A."/>
            <person name="Bruce D."/>
            <person name="Goodwin L."/>
            <person name="Pitluck S."/>
            <person name="Kyrpides N."/>
            <person name="Mavromatis K."/>
            <person name="Pagani I."/>
            <person name="Ivanova N."/>
            <person name="Ovchinnikova G."/>
            <person name="Zeytun A."/>
            <person name="Detter J.C."/>
            <person name="Han C."/>
            <person name="Land M."/>
            <person name="Hauser L."/>
            <person name="Markowitz V."/>
            <person name="Cheng J.-F."/>
            <person name="Hugenholtz P."/>
            <person name="Woyke T."/>
            <person name="Wu D."/>
            <person name="Pukall R."/>
            <person name="Steenblock K."/>
            <person name="Brambilla E."/>
            <person name="Klenk H.-P."/>
            <person name="Eisen J.A."/>
        </authorList>
    </citation>
    <scope>NUCLEOTIDE SEQUENCE [LARGE SCALE GENOMIC DNA]</scope>
    <source>
        <strain evidence="3">ATCC 35074 / DSM 20540 / JCM 6276 / NBRC 101906 / NCIMB 13154 / VKM Ac-1939 / CCM 2703 / MRP</strain>
        <plasmid evidence="3">Plasmid pDEIPR03</plasmid>
    </source>
</reference>
<gene>
    <name evidence="2" type="ordered locus">Deipr_2521</name>
</gene>
<evidence type="ECO:0000313" key="2">
    <source>
        <dbReference type="EMBL" id="ADY27638.1"/>
    </source>
</evidence>
<evidence type="ECO:0000256" key="1">
    <source>
        <dbReference type="SAM" id="MobiDB-lite"/>
    </source>
</evidence>
<organism evidence="2 3">
    <name type="scientific">Deinococcus proteolyticus (strain ATCC 35074 / DSM 20540 / JCM 6276 / NBRC 101906 / NCIMB 13154 / VKM Ac-1939 / CCM 2703 / MRP)</name>
    <dbReference type="NCBI Taxonomy" id="693977"/>
    <lineage>
        <taxon>Bacteria</taxon>
        <taxon>Thermotogati</taxon>
        <taxon>Deinococcota</taxon>
        <taxon>Deinococci</taxon>
        <taxon>Deinococcales</taxon>
        <taxon>Deinococcaceae</taxon>
        <taxon>Deinococcus</taxon>
    </lineage>
</organism>
<dbReference type="EMBL" id="CP002539">
    <property type="protein sequence ID" value="ADY27638.1"/>
    <property type="molecule type" value="Genomic_DNA"/>
</dbReference>
<feature type="region of interest" description="Disordered" evidence="1">
    <location>
        <begin position="359"/>
        <end position="384"/>
    </location>
</feature>
<dbReference type="AlphaFoldDB" id="F0RQS9"/>
<reference evidence="2 3" key="2">
    <citation type="journal article" date="2012" name="Stand. Genomic Sci.">
        <title>Complete genome sequence of the orange-red pigmented, radioresistant Deinococcus proteolyticus type strain (MRP(T)).</title>
        <authorList>
            <person name="Copeland A."/>
            <person name="Zeytun A."/>
            <person name="Yassawong M."/>
            <person name="Nolan M."/>
            <person name="Lucas S."/>
            <person name="Hammon N."/>
            <person name="Deshpande S."/>
            <person name="Cheng J.F."/>
            <person name="Han C."/>
            <person name="Tapia R."/>
            <person name="Goodwin L.A."/>
            <person name="Pitluck S."/>
            <person name="Mavromatis K."/>
            <person name="Liolios K."/>
            <person name="Pagani I."/>
            <person name="Ivanova N."/>
            <person name="Mikhailova N."/>
            <person name="Pati A."/>
            <person name="Chen A."/>
            <person name="Palaniappan K."/>
            <person name="Land M."/>
            <person name="Hauser L."/>
            <person name="Jeffries C.D."/>
            <person name="Brambilla E.M."/>
            <person name="Rohde M."/>
            <person name="Sikorski J."/>
            <person name="Pukall R."/>
            <person name="Goker M."/>
            <person name="Detter J.C."/>
            <person name="Woyke T."/>
            <person name="Bristow J."/>
            <person name="Eisen J.A."/>
            <person name="Markowitz V."/>
            <person name="Hugenholtz P."/>
            <person name="Kyrpides N.C."/>
            <person name="Klenk H.P."/>
            <person name="Lapidus A."/>
        </authorList>
    </citation>
    <scope>NUCLEOTIDE SEQUENCE [LARGE SCALE GENOMIC DNA]</scope>
    <source>
        <strain evidence="3">ATCC 35074 / DSM 20540 / JCM 6276 / NBRC 101906 / NCIMB 13154 / VKM Ac-1939 / CCM 2703 / MRP</strain>
        <plasmid evidence="3">Plasmid pDEIPR03</plasmid>
    </source>
</reference>
<evidence type="ECO:0008006" key="4">
    <source>
        <dbReference type="Google" id="ProtNLM"/>
    </source>
</evidence>
<evidence type="ECO:0000313" key="3">
    <source>
        <dbReference type="Proteomes" id="UP000007718"/>
    </source>
</evidence>
<keyword evidence="3" id="KW-1185">Reference proteome</keyword>
<geneLocation type="plasmid" evidence="2 3">
    <name>pDEIPR03</name>
</geneLocation>
<dbReference type="HOGENOM" id="CLU_042016_0_0_0"/>
<proteinExistence type="predicted"/>
<dbReference type="Proteomes" id="UP000007718">
    <property type="component" value="Plasmid pDEIPR03"/>
</dbReference>
<dbReference type="InterPro" id="IPR018777">
    <property type="entry name" value="Replication_initiator_prot_A"/>
</dbReference>
<dbReference type="RefSeq" id="WP_013623145.1">
    <property type="nucleotide sequence ID" value="NC_015170.1"/>
</dbReference>
<feature type="compositionally biased region" description="Low complexity" evidence="1">
    <location>
        <begin position="371"/>
        <end position="382"/>
    </location>
</feature>
<sequence length="471" mass="52470">MGHNTIRGLDTIRDTRSLARFGITSIQVRLAQEEALRWESSFSIAGRRYHLQGFADLGRPRGIDTDVITGLEAIFALRGFPEDNTIITSGYELAQSAHMPDNGRTYERIRESLLRYWRTGFLVREGFEQPGGNGRTTYYNETLGFFEKISFWEQGVRTGDMEQTTLSRDKTLRIVLTPEFAESLRSGYIHQLDRALLRQIEQPPARALYRLLSAHRQQDDGTQAEELAVDLSDWREACGIQDTRPSKVLRSLQAAHDELTAQGYLTGVEIAGRGQKTRLTYHFRQQGDPDPALVALLMDADFGLSLPVAQQFAAEYPGRVEKAIQFVEARRRAGNPPVRSPAGLLRRVLEDQERYVLGGAGPDAAELTDTAGSSSGSRGAPATVDPDWEAEQVARSQALLQAPPAEQWRACRASLKLVLGSHFSSEEWKHFGQACLDGQWAAAELLQEATRAAARLEMQEFVAGLQRALRG</sequence>
<protein>
    <recommendedName>
        <fullName evidence="4">Replication initiator protein A</fullName>
    </recommendedName>
</protein>
<keyword evidence="2" id="KW-0614">Plasmid</keyword>
<dbReference type="Pfam" id="PF10134">
    <property type="entry name" value="RPA"/>
    <property type="match status" value="1"/>
</dbReference>
<name>F0RQS9_DEIPM</name>